<proteinExistence type="predicted"/>
<name>A0A415HDL6_9BACE</name>
<dbReference type="Proteomes" id="UP000284417">
    <property type="component" value="Unassembled WGS sequence"/>
</dbReference>
<dbReference type="EMBL" id="QROC01000069">
    <property type="protein sequence ID" value="RHK88443.1"/>
    <property type="molecule type" value="Genomic_DNA"/>
</dbReference>
<dbReference type="AlphaFoldDB" id="A0A415HDL6"/>
<sequence>MQVKNRRQEKVCVSKLNSAFFKKEQKGKEQKERDKSRNPAGAIYCIPTEQNSFSVVIHT</sequence>
<organism evidence="1 2">
    <name type="scientific">Bacteroides xylanisolvens</name>
    <dbReference type="NCBI Taxonomy" id="371601"/>
    <lineage>
        <taxon>Bacteria</taxon>
        <taxon>Pseudomonadati</taxon>
        <taxon>Bacteroidota</taxon>
        <taxon>Bacteroidia</taxon>
        <taxon>Bacteroidales</taxon>
        <taxon>Bacteroidaceae</taxon>
        <taxon>Bacteroides</taxon>
    </lineage>
</organism>
<accession>A0A415HDL6</accession>
<evidence type="ECO:0000313" key="2">
    <source>
        <dbReference type="Proteomes" id="UP000284417"/>
    </source>
</evidence>
<reference evidence="1 2" key="1">
    <citation type="submission" date="2018-08" db="EMBL/GenBank/DDBJ databases">
        <title>A genome reference for cultivated species of the human gut microbiota.</title>
        <authorList>
            <person name="Zou Y."/>
            <person name="Xue W."/>
            <person name="Luo G."/>
        </authorList>
    </citation>
    <scope>NUCLEOTIDE SEQUENCE [LARGE SCALE GENOMIC DNA]</scope>
    <source>
        <strain evidence="1 2">AF39-6AC</strain>
    </source>
</reference>
<comment type="caution">
    <text evidence="1">The sequence shown here is derived from an EMBL/GenBank/DDBJ whole genome shotgun (WGS) entry which is preliminary data.</text>
</comment>
<gene>
    <name evidence="1" type="ORF">DW042_24150</name>
</gene>
<evidence type="ECO:0000313" key="1">
    <source>
        <dbReference type="EMBL" id="RHK88443.1"/>
    </source>
</evidence>
<protein>
    <submittedName>
        <fullName evidence="1">Uncharacterized protein</fullName>
    </submittedName>
</protein>